<dbReference type="GO" id="GO:0036297">
    <property type="term" value="P:interstrand cross-link repair"/>
    <property type="evidence" value="ECO:0007669"/>
    <property type="project" value="TreeGrafter"/>
</dbReference>
<dbReference type="PROSITE" id="PS51194">
    <property type="entry name" value="HELICASE_CTER"/>
    <property type="match status" value="1"/>
</dbReference>
<dbReference type="GO" id="GO:0005524">
    <property type="term" value="F:ATP binding"/>
    <property type="evidence" value="ECO:0007669"/>
    <property type="project" value="UniProtKB-KW"/>
</dbReference>
<dbReference type="Gene3D" id="3.40.50.300">
    <property type="entry name" value="P-loop containing nucleotide triphosphate hydrolases"/>
    <property type="match status" value="2"/>
</dbReference>
<keyword evidence="2" id="KW-0067">ATP-binding</keyword>
<keyword evidence="6" id="KW-0378">Hydrolase</keyword>
<feature type="domain" description="Helicase C-terminal" evidence="5">
    <location>
        <begin position="933"/>
        <end position="1114"/>
    </location>
</feature>
<dbReference type="InParanoid" id="A0A212QKU5"/>
<dbReference type="InterPro" id="IPR014001">
    <property type="entry name" value="Helicase_ATP-bd"/>
</dbReference>
<dbReference type="SMART" id="SM00490">
    <property type="entry name" value="HELICc"/>
    <property type="match status" value="1"/>
</dbReference>
<keyword evidence="7" id="KW-1185">Reference proteome</keyword>
<feature type="domain" description="Helicase ATP-binding" evidence="4">
    <location>
        <begin position="99"/>
        <end position="314"/>
    </location>
</feature>
<keyword evidence="6" id="KW-0347">Helicase</keyword>
<dbReference type="GO" id="GO:0003676">
    <property type="term" value="F:nucleic acid binding"/>
    <property type="evidence" value="ECO:0007669"/>
    <property type="project" value="InterPro"/>
</dbReference>
<evidence type="ECO:0000256" key="1">
    <source>
        <dbReference type="ARBA" id="ARBA00022741"/>
    </source>
</evidence>
<gene>
    <name evidence="6" type="ORF">SAMN02746019_00002840</name>
</gene>
<dbReference type="Pfam" id="PF00271">
    <property type="entry name" value="Helicase_C"/>
    <property type="match status" value="1"/>
</dbReference>
<protein>
    <submittedName>
        <fullName evidence="6">Distinct helicase family with a unique C-terminal domain including a metal-binding cysteine cluster</fullName>
    </submittedName>
</protein>
<dbReference type="Pfam" id="PF09369">
    <property type="entry name" value="MZB"/>
    <property type="match status" value="1"/>
</dbReference>
<evidence type="ECO:0000256" key="2">
    <source>
        <dbReference type="ARBA" id="ARBA00022840"/>
    </source>
</evidence>
<keyword evidence="1" id="KW-0547">Nucleotide-binding</keyword>
<dbReference type="GO" id="GO:0043138">
    <property type="term" value="F:3'-5' DNA helicase activity"/>
    <property type="evidence" value="ECO:0007669"/>
    <property type="project" value="TreeGrafter"/>
</dbReference>
<dbReference type="InterPro" id="IPR011545">
    <property type="entry name" value="DEAD/DEAH_box_helicase_dom"/>
</dbReference>
<reference evidence="7" key="1">
    <citation type="submission" date="2017-06" db="EMBL/GenBank/DDBJ databases">
        <authorList>
            <person name="Varghese N."/>
            <person name="Submissions S."/>
        </authorList>
    </citation>
    <scope>NUCLEOTIDE SEQUENCE [LARGE SCALE GENOMIC DNA]</scope>
    <source>
        <strain evidence="7">JAD2</strain>
    </source>
</reference>
<dbReference type="PANTHER" id="PTHR47957">
    <property type="entry name" value="ATP-DEPENDENT HELICASE HRQ1"/>
    <property type="match status" value="1"/>
</dbReference>
<sequence length="1633" mass="183920">MGLHPLVVAERIREDYARYLQTIYFFRDHALRRQFREAISAPHFLTKGPILESAAPFCVGRSIEDMVRDGILHPGFRTLCSDALPLYRPLYLHQDRAIEKVVAGGRNVVIATGTGSGKTEAFLIPILDHLLREQEAGTLERPGVRALLLYPMNALANDQLRRLRRVLGSFPAITFGRYTGETEEEDGKAETRFRDQFPDEPRIPNELLSRRQLRARPPHILITNYAMLEYLLLRPQDCEFFDGETGQHWRFIILDEAHIYSGAEGIEIAMLLRRLKDHIVRSEPGRLRCIATSATLGRGREDFPAIARFAAEIFGEPFEWDDNDPTRQDVVEAEREPAAALGERWGEGTPSLYRALADAMEKQAALETLCRLALGEGVPADVVEQARQEAMTSPQEATSRFLYFLLRGDGRLHRLRNELSRPRDLAELAPALFPEDPQASEHLIRLVDLAVRARPGREEVPLLPTRYHLFARALEGAFVCLNEVAHRPGGPAAGKLSLFLTRQERCPHCGARVFELAACPRCGTAYLVGRESGGSLQQPTLQDETTPWLSYYILAEAVSPLDEDEAVAAGQKPEALEEEGAEPYLLCAGCGALAPAERGRPTCSCPPETFRVQVHRVRRRPDASTLTFCLACGARSLSGVVYRFLTSRDAPVSVLATTLYQVIPPEEEGPARDLPGAGRKLLTFSDNRQDAAFFAPYVERTYSRLLRRRLIMKALLEDEAGREGRLRLDDLVGRVLRHAEAANLFTLEQGYDERQRLIRTWLMQELVALDYRIGLEGLGLVAFRPVRPPQWSPPAQLLQPPWNLSPEEAWGLLWLLLDSLRRQGAMTYPEGVDPRAPAFAPRAKEFFVREREGDPRAGIFGWLPARGSNRRLDFLLRLLTRTSDLELGERSRMARETLQGIWRHLTAPGSPWQLHLPAENRPRVGVVHRLNYRLWEWVPVADGTPILYRCNRCQAVSPVNLRGVCPTYGCDGTLEPVAPDDPVWRENHYRHLYLHLLPIPLQAEEHTAQWRPEEAGKVQDRFARGEVNLLSCSTTFELGVDLGSLQVVLMRNVPPTTANYLQRAGRAGRRTDTAAIALTFAQRRSHDLSHFSDPTRLVAGHIHPPLVAVENEKIVRRHVHSVLLAAFFRWARDTYGRLFRTVGDFFAPESGPGGPELLRAYVARRPKEVTDALYRIVPSPMQEELGLRDWGWLPRLLNDQGDGILDLAAREVVGDLDLYRRLEQEAAAARQYREAERYAEVARTVWGRELLGFLGSRNVLPKYGFPTDVVELRVAHVPDREAARVELQRDLRIAIAEYAPGGQVVAAKRLWTCAGIYRPPGRNWQIKEYAVCPECGRYHSAPEQLPQRTCTVCGSPLFSGGQRLYGRFLIPEFGFLAARETAEPGEDRPERFYATRPYFAEYEREPETFQVVDALSGPSVRVLARYSRYGKLALVNNGLAGRGFRVCTQCGWAKPAPAQGATPQKQNDGHTDPRSGRSCKGKIETYHLGHEFITDVLELRFHGPLARSPDRSLWLSVLYALLEGASEALGIPREDLNGTLYPYPDSPSPALVLFDDVPGGAALVRRILDDPLPVFGAAWHRVHRCECGEDTSCYQCLRNYYNQFCHDELRRGLARDFLNKLLKGADGSAMINW</sequence>
<dbReference type="GO" id="GO:0006289">
    <property type="term" value="P:nucleotide-excision repair"/>
    <property type="evidence" value="ECO:0007669"/>
    <property type="project" value="TreeGrafter"/>
</dbReference>
<dbReference type="SMART" id="SM00487">
    <property type="entry name" value="DEXDc"/>
    <property type="match status" value="1"/>
</dbReference>
<dbReference type="SUPFAM" id="SSF52540">
    <property type="entry name" value="P-loop containing nucleoside triphosphate hydrolases"/>
    <property type="match status" value="2"/>
</dbReference>
<dbReference type="EMBL" id="FYEK01000008">
    <property type="protein sequence ID" value="SNB60002.1"/>
    <property type="molecule type" value="Genomic_DNA"/>
</dbReference>
<organism evidence="6 7">
    <name type="scientific">Thermoflexus hugenholtzii JAD2</name>
    <dbReference type="NCBI Taxonomy" id="877466"/>
    <lineage>
        <taxon>Bacteria</taxon>
        <taxon>Bacillati</taxon>
        <taxon>Chloroflexota</taxon>
        <taxon>Thermoflexia</taxon>
        <taxon>Thermoflexales</taxon>
        <taxon>Thermoflexaceae</taxon>
        <taxon>Thermoflexus</taxon>
    </lineage>
</organism>
<accession>A0A212QKU5</accession>
<dbReference type="RefSeq" id="WP_088570296.1">
    <property type="nucleotide sequence ID" value="NZ_FYEK01000008.1"/>
</dbReference>
<dbReference type="InterPro" id="IPR027417">
    <property type="entry name" value="P-loop_NTPase"/>
</dbReference>
<dbReference type="InterPro" id="IPR001650">
    <property type="entry name" value="Helicase_C-like"/>
</dbReference>
<dbReference type="PROSITE" id="PS51192">
    <property type="entry name" value="HELICASE_ATP_BIND_1"/>
    <property type="match status" value="1"/>
</dbReference>
<evidence type="ECO:0000313" key="6">
    <source>
        <dbReference type="EMBL" id="SNB60002.1"/>
    </source>
</evidence>
<dbReference type="OrthoDB" id="9774462at2"/>
<evidence type="ECO:0000259" key="4">
    <source>
        <dbReference type="PROSITE" id="PS51192"/>
    </source>
</evidence>
<name>A0A212QKU5_9CHLR</name>
<dbReference type="Proteomes" id="UP000197025">
    <property type="component" value="Unassembled WGS sequence"/>
</dbReference>
<dbReference type="InterPro" id="IPR018973">
    <property type="entry name" value="MZB"/>
</dbReference>
<feature type="region of interest" description="Disordered" evidence="3">
    <location>
        <begin position="1457"/>
        <end position="1479"/>
    </location>
</feature>
<feature type="compositionally biased region" description="Basic and acidic residues" evidence="3">
    <location>
        <begin position="1467"/>
        <end position="1479"/>
    </location>
</feature>
<evidence type="ECO:0000313" key="7">
    <source>
        <dbReference type="Proteomes" id="UP000197025"/>
    </source>
</evidence>
<dbReference type="CDD" id="cd17923">
    <property type="entry name" value="DEXHc_Hrq1-like"/>
    <property type="match status" value="1"/>
</dbReference>
<proteinExistence type="predicted"/>
<evidence type="ECO:0000259" key="5">
    <source>
        <dbReference type="PROSITE" id="PS51194"/>
    </source>
</evidence>
<dbReference type="Pfam" id="PF00270">
    <property type="entry name" value="DEAD"/>
    <property type="match status" value="1"/>
</dbReference>
<dbReference type="PANTHER" id="PTHR47957:SF3">
    <property type="entry name" value="ATP-DEPENDENT HELICASE HRQ1"/>
    <property type="match status" value="1"/>
</dbReference>
<evidence type="ECO:0000256" key="3">
    <source>
        <dbReference type="SAM" id="MobiDB-lite"/>
    </source>
</evidence>